<evidence type="ECO:0000256" key="1">
    <source>
        <dbReference type="ARBA" id="ARBA00004123"/>
    </source>
</evidence>
<dbReference type="InterPro" id="IPR050520">
    <property type="entry name" value="INO80/SWR1_helicase"/>
</dbReference>
<dbReference type="EC" id="3.6.4.-" evidence="5"/>
<sequence length="264" mass="29470">MQARNHQKNGERMCVIFYDSDWNPTVDQQAMDRAHRLGQTKQVTVYRLICKGTIEERILQRAREKSEIQRMVISGGNFKPDTLKPKEVVSLLLDDEEIEMKYRQEAKLQSSSPIPPATQSERKRRHPHKDVNMGGTTIAATSATQNPDDDVPSCSSGAKRLKLETEEDFIDVGITSSASSVGTDSNHPTLSQETYVPGATCVQQTEIDSENEALVVDGDSPTMLGQNESMKKEKEVTSRNSSDGICDLTSLLLPVWLAKLWHTH</sequence>
<name>B4IHW0_DROSE</name>
<dbReference type="InterPro" id="IPR027417">
    <property type="entry name" value="P-loop_NTPase"/>
</dbReference>
<dbReference type="AlphaFoldDB" id="B4IHW0"/>
<evidence type="ECO:0000256" key="4">
    <source>
        <dbReference type="ARBA" id="ARBA00022840"/>
    </source>
</evidence>
<dbReference type="GO" id="GO:0016887">
    <property type="term" value="F:ATP hydrolysis activity"/>
    <property type="evidence" value="ECO:0007669"/>
    <property type="project" value="TreeGrafter"/>
</dbReference>
<keyword evidence="5" id="KW-0238">DNA-binding</keyword>
<evidence type="ECO:0000256" key="5">
    <source>
        <dbReference type="RuleBase" id="RU368001"/>
    </source>
</evidence>
<evidence type="ECO:0000313" key="8">
    <source>
        <dbReference type="Proteomes" id="UP000001292"/>
    </source>
</evidence>
<dbReference type="CDD" id="cd18793">
    <property type="entry name" value="SF2_C_SNF"/>
    <property type="match status" value="1"/>
</dbReference>
<reference evidence="7 8" key="1">
    <citation type="journal article" date="2007" name="Nature">
        <title>Evolution of genes and genomes on the Drosophila phylogeny.</title>
        <authorList>
            <consortium name="Drosophila 12 Genomes Consortium"/>
            <person name="Clark A.G."/>
            <person name="Eisen M.B."/>
            <person name="Smith D.R."/>
            <person name="Bergman C.M."/>
            <person name="Oliver B."/>
            <person name="Markow T.A."/>
            <person name="Kaufman T.C."/>
            <person name="Kellis M."/>
            <person name="Gelbart W."/>
            <person name="Iyer V.N."/>
            <person name="Pollard D.A."/>
            <person name="Sackton T.B."/>
            <person name="Larracuente A.M."/>
            <person name="Singh N.D."/>
            <person name="Abad J.P."/>
            <person name="Abt D.N."/>
            <person name="Adryan B."/>
            <person name="Aguade M."/>
            <person name="Akashi H."/>
            <person name="Anderson W.W."/>
            <person name="Aquadro C.F."/>
            <person name="Ardell D.H."/>
            <person name="Arguello R."/>
            <person name="Artieri C.G."/>
            <person name="Barbash D.A."/>
            <person name="Barker D."/>
            <person name="Barsanti P."/>
            <person name="Batterham P."/>
            <person name="Batzoglou S."/>
            <person name="Begun D."/>
            <person name="Bhutkar A."/>
            <person name="Blanco E."/>
            <person name="Bosak S.A."/>
            <person name="Bradley R.K."/>
            <person name="Brand A.D."/>
            <person name="Brent M.R."/>
            <person name="Brooks A.N."/>
            <person name="Brown R.H."/>
            <person name="Butlin R.K."/>
            <person name="Caggese C."/>
            <person name="Calvi B.R."/>
            <person name="Bernardo de Carvalho A."/>
            <person name="Caspi A."/>
            <person name="Castrezana S."/>
            <person name="Celniker S.E."/>
            <person name="Chang J.L."/>
            <person name="Chapple C."/>
            <person name="Chatterji S."/>
            <person name="Chinwalla A."/>
            <person name="Civetta A."/>
            <person name="Clifton S.W."/>
            <person name="Comeron J.M."/>
            <person name="Costello J.C."/>
            <person name="Coyne J.A."/>
            <person name="Daub J."/>
            <person name="David R.G."/>
            <person name="Delcher A.L."/>
            <person name="Delehaunty K."/>
            <person name="Do C.B."/>
            <person name="Ebling H."/>
            <person name="Edwards K."/>
            <person name="Eickbush T."/>
            <person name="Evans J.D."/>
            <person name="Filipski A."/>
            <person name="Findeiss S."/>
            <person name="Freyhult E."/>
            <person name="Fulton L."/>
            <person name="Fulton R."/>
            <person name="Garcia A.C."/>
            <person name="Gardiner A."/>
            <person name="Garfield D.A."/>
            <person name="Garvin B.E."/>
            <person name="Gibson G."/>
            <person name="Gilbert D."/>
            <person name="Gnerre S."/>
            <person name="Godfrey J."/>
            <person name="Good R."/>
            <person name="Gotea V."/>
            <person name="Gravely B."/>
            <person name="Greenberg A.J."/>
            <person name="Griffiths-Jones S."/>
            <person name="Gross S."/>
            <person name="Guigo R."/>
            <person name="Gustafson E.A."/>
            <person name="Haerty W."/>
            <person name="Hahn M.W."/>
            <person name="Halligan D.L."/>
            <person name="Halpern A.L."/>
            <person name="Halter G.M."/>
            <person name="Han M.V."/>
            <person name="Heger A."/>
            <person name="Hillier L."/>
            <person name="Hinrichs A.S."/>
            <person name="Holmes I."/>
            <person name="Hoskins R.A."/>
            <person name="Hubisz M.J."/>
            <person name="Hultmark D."/>
            <person name="Huntley M.A."/>
            <person name="Jaffe D.B."/>
            <person name="Jagadeeshan S."/>
            <person name="Jeck W.R."/>
            <person name="Johnson J."/>
            <person name="Jones C.D."/>
            <person name="Jordan W.C."/>
            <person name="Karpen G.H."/>
            <person name="Kataoka E."/>
            <person name="Keightley P.D."/>
            <person name="Kheradpour P."/>
            <person name="Kirkness E.F."/>
            <person name="Koerich L.B."/>
            <person name="Kristiansen K."/>
            <person name="Kudrna D."/>
            <person name="Kulathinal R.J."/>
            <person name="Kumar S."/>
            <person name="Kwok R."/>
            <person name="Lander E."/>
            <person name="Langley C.H."/>
            <person name="Lapoint R."/>
            <person name="Lazzaro B.P."/>
            <person name="Lee S.J."/>
            <person name="Levesque L."/>
            <person name="Li R."/>
            <person name="Lin C.F."/>
            <person name="Lin M.F."/>
            <person name="Lindblad-Toh K."/>
            <person name="Llopart A."/>
            <person name="Long M."/>
            <person name="Low L."/>
            <person name="Lozovsky E."/>
            <person name="Lu J."/>
            <person name="Luo M."/>
            <person name="Machado C.A."/>
            <person name="Makalowski W."/>
            <person name="Marzo M."/>
            <person name="Matsuda M."/>
            <person name="Matzkin L."/>
            <person name="McAllister B."/>
            <person name="McBride C.S."/>
            <person name="McKernan B."/>
            <person name="McKernan K."/>
            <person name="Mendez-Lago M."/>
            <person name="Minx P."/>
            <person name="Mollenhauer M.U."/>
            <person name="Montooth K."/>
            <person name="Mount S.M."/>
            <person name="Mu X."/>
            <person name="Myers E."/>
            <person name="Negre B."/>
            <person name="Newfeld S."/>
            <person name="Nielsen R."/>
            <person name="Noor M.A."/>
            <person name="O'Grady P."/>
            <person name="Pachter L."/>
            <person name="Papaceit M."/>
            <person name="Parisi M.J."/>
            <person name="Parisi M."/>
            <person name="Parts L."/>
            <person name="Pedersen J.S."/>
            <person name="Pesole G."/>
            <person name="Phillippy A.M."/>
            <person name="Ponting C.P."/>
            <person name="Pop M."/>
            <person name="Porcelli D."/>
            <person name="Powell J.R."/>
            <person name="Prohaska S."/>
            <person name="Pruitt K."/>
            <person name="Puig M."/>
            <person name="Quesneville H."/>
            <person name="Ram K.R."/>
            <person name="Rand D."/>
            <person name="Rasmussen M.D."/>
            <person name="Reed L.K."/>
            <person name="Reenan R."/>
            <person name="Reily A."/>
            <person name="Remington K.A."/>
            <person name="Rieger T.T."/>
            <person name="Ritchie M.G."/>
            <person name="Robin C."/>
            <person name="Rogers Y.H."/>
            <person name="Rohde C."/>
            <person name="Rozas J."/>
            <person name="Rubenfield M.J."/>
            <person name="Ruiz A."/>
            <person name="Russo S."/>
            <person name="Salzberg S.L."/>
            <person name="Sanchez-Gracia A."/>
            <person name="Saranga D.J."/>
            <person name="Sato H."/>
            <person name="Schaeffer S.W."/>
            <person name="Schatz M.C."/>
            <person name="Schlenke T."/>
            <person name="Schwartz R."/>
            <person name="Segarra C."/>
            <person name="Singh R.S."/>
            <person name="Sirot L."/>
            <person name="Sirota M."/>
            <person name="Sisneros N.B."/>
            <person name="Smith C.D."/>
            <person name="Smith T.F."/>
            <person name="Spieth J."/>
            <person name="Stage D.E."/>
            <person name="Stark A."/>
            <person name="Stephan W."/>
            <person name="Strausberg R.L."/>
            <person name="Strempel S."/>
            <person name="Sturgill D."/>
            <person name="Sutton G."/>
            <person name="Sutton G.G."/>
            <person name="Tao W."/>
            <person name="Teichmann S."/>
            <person name="Tobari Y.N."/>
            <person name="Tomimura Y."/>
            <person name="Tsolas J.M."/>
            <person name="Valente V.L."/>
            <person name="Venter E."/>
            <person name="Venter J.C."/>
            <person name="Vicario S."/>
            <person name="Vieira F.G."/>
            <person name="Vilella A.J."/>
            <person name="Villasante A."/>
            <person name="Walenz B."/>
            <person name="Wang J."/>
            <person name="Wasserman M."/>
            <person name="Watts T."/>
            <person name="Wilson D."/>
            <person name="Wilson R.K."/>
            <person name="Wing R.A."/>
            <person name="Wolfner M.F."/>
            <person name="Wong A."/>
            <person name="Wong G.K."/>
            <person name="Wu C.I."/>
            <person name="Wu G."/>
            <person name="Yamamoto D."/>
            <person name="Yang H.P."/>
            <person name="Yang S.P."/>
            <person name="Yorke J.A."/>
            <person name="Yoshida K."/>
            <person name="Zdobnov E."/>
            <person name="Zhang P."/>
            <person name="Zhang Y."/>
            <person name="Zimin A.V."/>
            <person name="Baldwin J."/>
            <person name="Abdouelleil A."/>
            <person name="Abdulkadir J."/>
            <person name="Abebe A."/>
            <person name="Abera B."/>
            <person name="Abreu J."/>
            <person name="Acer S.C."/>
            <person name="Aftuck L."/>
            <person name="Alexander A."/>
            <person name="An P."/>
            <person name="Anderson E."/>
            <person name="Anderson S."/>
            <person name="Arachi H."/>
            <person name="Azer M."/>
            <person name="Bachantsang P."/>
            <person name="Barry A."/>
            <person name="Bayul T."/>
            <person name="Berlin A."/>
            <person name="Bessette D."/>
            <person name="Bloom T."/>
            <person name="Blye J."/>
            <person name="Boguslavskiy L."/>
            <person name="Bonnet C."/>
            <person name="Boukhgalter B."/>
            <person name="Bourzgui I."/>
            <person name="Brown A."/>
            <person name="Cahill P."/>
            <person name="Channer S."/>
            <person name="Cheshatsang Y."/>
            <person name="Chuda L."/>
            <person name="Citroen M."/>
            <person name="Collymore A."/>
            <person name="Cooke P."/>
            <person name="Costello M."/>
            <person name="D'Aco K."/>
            <person name="Daza R."/>
            <person name="De Haan G."/>
            <person name="DeGray S."/>
            <person name="DeMaso C."/>
            <person name="Dhargay N."/>
            <person name="Dooley K."/>
            <person name="Dooley E."/>
            <person name="Doricent M."/>
            <person name="Dorje P."/>
            <person name="Dorjee K."/>
            <person name="Dupes A."/>
            <person name="Elong R."/>
            <person name="Falk J."/>
            <person name="Farina A."/>
            <person name="Faro S."/>
            <person name="Ferguson D."/>
            <person name="Fisher S."/>
            <person name="Foley C.D."/>
            <person name="Franke A."/>
            <person name="Friedrich D."/>
            <person name="Gadbois L."/>
            <person name="Gearin G."/>
            <person name="Gearin C.R."/>
            <person name="Giannoukos G."/>
            <person name="Goode T."/>
            <person name="Graham J."/>
            <person name="Grandbois E."/>
            <person name="Grewal S."/>
            <person name="Gyaltsen K."/>
            <person name="Hafez N."/>
            <person name="Hagos B."/>
            <person name="Hall J."/>
            <person name="Henson C."/>
            <person name="Hollinger A."/>
            <person name="Honan T."/>
            <person name="Huard M.D."/>
            <person name="Hughes L."/>
            <person name="Hurhula B."/>
            <person name="Husby M.E."/>
            <person name="Kamat A."/>
            <person name="Kanga B."/>
            <person name="Kashin S."/>
            <person name="Khazanovich D."/>
            <person name="Kisner P."/>
            <person name="Lance K."/>
            <person name="Lara M."/>
            <person name="Lee W."/>
            <person name="Lennon N."/>
            <person name="Letendre F."/>
            <person name="LeVine R."/>
            <person name="Lipovsky A."/>
            <person name="Liu X."/>
            <person name="Liu J."/>
            <person name="Liu S."/>
            <person name="Lokyitsang T."/>
            <person name="Lokyitsang Y."/>
            <person name="Lubonja R."/>
            <person name="Lui A."/>
            <person name="MacDonald P."/>
            <person name="Magnisalis V."/>
            <person name="Maru K."/>
            <person name="Matthews C."/>
            <person name="McCusker W."/>
            <person name="McDonough S."/>
            <person name="Mehta T."/>
            <person name="Meldrim J."/>
            <person name="Meneus L."/>
            <person name="Mihai O."/>
            <person name="Mihalev A."/>
            <person name="Mihova T."/>
            <person name="Mittelman R."/>
            <person name="Mlenga V."/>
            <person name="Montmayeur A."/>
            <person name="Mulrain L."/>
            <person name="Navidi A."/>
            <person name="Naylor J."/>
            <person name="Negash T."/>
            <person name="Nguyen T."/>
            <person name="Nguyen N."/>
            <person name="Nicol R."/>
            <person name="Norbu C."/>
            <person name="Norbu N."/>
            <person name="Novod N."/>
            <person name="O'Neill B."/>
            <person name="Osman S."/>
            <person name="Markiewicz E."/>
            <person name="Oyono O.L."/>
            <person name="Patti C."/>
            <person name="Phunkhang P."/>
            <person name="Pierre F."/>
            <person name="Priest M."/>
            <person name="Raghuraman S."/>
            <person name="Rege F."/>
            <person name="Reyes R."/>
            <person name="Rise C."/>
            <person name="Rogov P."/>
            <person name="Ross K."/>
            <person name="Ryan E."/>
            <person name="Settipalli S."/>
            <person name="Shea T."/>
            <person name="Sherpa N."/>
            <person name="Shi L."/>
            <person name="Shih D."/>
            <person name="Sparrow T."/>
            <person name="Spaulding J."/>
            <person name="Stalker J."/>
            <person name="Stange-Thomann N."/>
            <person name="Stavropoulos S."/>
            <person name="Stone C."/>
            <person name="Strader C."/>
            <person name="Tesfaye S."/>
            <person name="Thomson T."/>
            <person name="Thoulutsang Y."/>
            <person name="Thoulutsang D."/>
            <person name="Topham K."/>
            <person name="Topping I."/>
            <person name="Tsamla T."/>
            <person name="Vassiliev H."/>
            <person name="Vo A."/>
            <person name="Wangchuk T."/>
            <person name="Wangdi T."/>
            <person name="Weiand M."/>
            <person name="Wilkinson J."/>
            <person name="Wilson A."/>
            <person name="Yadav S."/>
            <person name="Young G."/>
            <person name="Yu Q."/>
            <person name="Zembek L."/>
            <person name="Zhong D."/>
            <person name="Zimmer A."/>
            <person name="Zwirko Z."/>
            <person name="Jaffe D.B."/>
            <person name="Alvarez P."/>
            <person name="Brockman W."/>
            <person name="Butler J."/>
            <person name="Chin C."/>
            <person name="Gnerre S."/>
            <person name="Grabherr M."/>
            <person name="Kleber M."/>
            <person name="Mauceli E."/>
            <person name="MacCallum I."/>
        </authorList>
    </citation>
    <scope>NUCLEOTIDE SEQUENCE [LARGE SCALE GENOMIC DNA]</scope>
    <source>
        <strain evidence="8">Rob3c / Tucson 14021-0248.25</strain>
    </source>
</reference>
<dbReference type="PhylomeDB" id="B4IHW0"/>
<dbReference type="HOGENOM" id="CLU_086164_0_0_1"/>
<comment type="domain">
    <text evidence="5">The DBINO region is involved in binding to DNA.</text>
</comment>
<dbReference type="Proteomes" id="UP000001292">
    <property type="component" value="Unassembled WGS sequence"/>
</dbReference>
<dbReference type="STRING" id="7238.B4IHW0"/>
<dbReference type="GO" id="GO:0005524">
    <property type="term" value="F:ATP binding"/>
    <property type="evidence" value="ECO:0007669"/>
    <property type="project" value="UniProtKB-UniRule"/>
</dbReference>
<evidence type="ECO:0000256" key="2">
    <source>
        <dbReference type="ARBA" id="ARBA00022741"/>
    </source>
</evidence>
<keyword evidence="4 5" id="KW-0067">ATP-binding</keyword>
<comment type="function">
    <text evidence="5">ATPase component of the INO80 complex which remodels chromatin by shifting nucleosomes and is involved in DNA repair.</text>
</comment>
<dbReference type="GO" id="GO:0031011">
    <property type="term" value="C:Ino80 complex"/>
    <property type="evidence" value="ECO:0007669"/>
    <property type="project" value="UniProtKB-UniRule"/>
</dbReference>
<gene>
    <name evidence="7" type="primary">Dsec\GM26909</name>
    <name evidence="7" type="ORF">Dsec_GM26909</name>
</gene>
<proteinExistence type="inferred from homology"/>
<dbReference type="GO" id="GO:0003677">
    <property type="term" value="F:DNA binding"/>
    <property type="evidence" value="ECO:0007669"/>
    <property type="project" value="UniProtKB-UniRule"/>
</dbReference>
<dbReference type="SUPFAM" id="SSF52540">
    <property type="entry name" value="P-loop containing nucleoside triphosphate hydrolases"/>
    <property type="match status" value="1"/>
</dbReference>
<dbReference type="EMBL" id="CH480840">
    <property type="protein sequence ID" value="EDW49477.1"/>
    <property type="molecule type" value="Genomic_DNA"/>
</dbReference>
<evidence type="ECO:0000313" key="7">
    <source>
        <dbReference type="EMBL" id="EDW49477.1"/>
    </source>
</evidence>
<dbReference type="GO" id="GO:0006281">
    <property type="term" value="P:DNA repair"/>
    <property type="evidence" value="ECO:0007669"/>
    <property type="project" value="UniProtKB-UniRule"/>
</dbReference>
<dbReference type="InterPro" id="IPR049730">
    <property type="entry name" value="SNF2/RAD54-like_C"/>
</dbReference>
<dbReference type="PANTHER" id="PTHR45685">
    <property type="entry name" value="HELICASE SRCAP-RELATED"/>
    <property type="match status" value="1"/>
</dbReference>
<dbReference type="Gene3D" id="3.40.50.300">
    <property type="entry name" value="P-loop containing nucleotide triphosphate hydrolases"/>
    <property type="match status" value="1"/>
</dbReference>
<dbReference type="GO" id="GO:0042393">
    <property type="term" value="F:histone binding"/>
    <property type="evidence" value="ECO:0007669"/>
    <property type="project" value="TreeGrafter"/>
</dbReference>
<keyword evidence="8" id="KW-1185">Reference proteome</keyword>
<organism evidence="8">
    <name type="scientific">Drosophila sechellia</name>
    <name type="common">Fruit fly</name>
    <dbReference type="NCBI Taxonomy" id="7238"/>
    <lineage>
        <taxon>Eukaryota</taxon>
        <taxon>Metazoa</taxon>
        <taxon>Ecdysozoa</taxon>
        <taxon>Arthropoda</taxon>
        <taxon>Hexapoda</taxon>
        <taxon>Insecta</taxon>
        <taxon>Pterygota</taxon>
        <taxon>Neoptera</taxon>
        <taxon>Endopterygota</taxon>
        <taxon>Diptera</taxon>
        <taxon>Brachycera</taxon>
        <taxon>Muscomorpha</taxon>
        <taxon>Ephydroidea</taxon>
        <taxon>Drosophilidae</taxon>
        <taxon>Drosophila</taxon>
        <taxon>Sophophora</taxon>
    </lineage>
</organism>
<protein>
    <recommendedName>
        <fullName evidence="5">Chromatin-remodeling ATPase INO80</fullName>
        <ecNumber evidence="5">3.6.4.-</ecNumber>
    </recommendedName>
</protein>
<dbReference type="PANTHER" id="PTHR45685:SF2">
    <property type="entry name" value="CHROMATIN-REMODELING ATPASE INO80"/>
    <property type="match status" value="1"/>
</dbReference>
<feature type="region of interest" description="Disordered" evidence="6">
    <location>
        <begin position="104"/>
        <end position="131"/>
    </location>
</feature>
<keyword evidence="2" id="KW-0547">Nucleotide-binding</keyword>
<comment type="catalytic activity">
    <reaction evidence="5">
        <text>ATP + H2O = ADP + phosphate + H(+)</text>
        <dbReference type="Rhea" id="RHEA:13065"/>
        <dbReference type="ChEBI" id="CHEBI:15377"/>
        <dbReference type="ChEBI" id="CHEBI:15378"/>
        <dbReference type="ChEBI" id="CHEBI:30616"/>
        <dbReference type="ChEBI" id="CHEBI:43474"/>
        <dbReference type="ChEBI" id="CHEBI:456216"/>
    </reaction>
</comment>
<dbReference type="OMA" id="MCVIFYD"/>
<comment type="similarity">
    <text evidence="5">Belongs to the SNF2/RAD54 helicase family.</text>
</comment>
<dbReference type="GO" id="GO:0006338">
    <property type="term" value="P:chromatin remodeling"/>
    <property type="evidence" value="ECO:0007669"/>
    <property type="project" value="UniProtKB-UniRule"/>
</dbReference>
<keyword evidence="5" id="KW-0227">DNA damage</keyword>
<comment type="subcellular location">
    <subcellularLocation>
        <location evidence="1 5">Nucleus</location>
    </subcellularLocation>
</comment>
<comment type="subunit">
    <text evidence="5">Component of the INO80 chromatin-remodeling complex.</text>
</comment>
<evidence type="ECO:0000256" key="6">
    <source>
        <dbReference type="SAM" id="MobiDB-lite"/>
    </source>
</evidence>
<keyword evidence="3 5" id="KW-0378">Hydrolase</keyword>
<keyword evidence="5" id="KW-0234">DNA repair</keyword>
<accession>B4IHW0</accession>
<evidence type="ECO:0000256" key="3">
    <source>
        <dbReference type="ARBA" id="ARBA00022801"/>
    </source>
</evidence>